<feature type="chain" id="PRO_5040216583" evidence="1">
    <location>
        <begin position="25"/>
        <end position="144"/>
    </location>
</feature>
<accession>A0A9P0A336</accession>
<evidence type="ECO:0000256" key="1">
    <source>
        <dbReference type="SAM" id="SignalP"/>
    </source>
</evidence>
<keyword evidence="3" id="KW-1185">Reference proteome</keyword>
<dbReference type="AlphaFoldDB" id="A0A9P0A336"/>
<keyword evidence="1" id="KW-0732">Signal</keyword>
<organism evidence="2 3">
    <name type="scientific">Bemisia tabaci</name>
    <name type="common">Sweetpotato whitefly</name>
    <name type="synonym">Aleurodes tabaci</name>
    <dbReference type="NCBI Taxonomy" id="7038"/>
    <lineage>
        <taxon>Eukaryota</taxon>
        <taxon>Metazoa</taxon>
        <taxon>Ecdysozoa</taxon>
        <taxon>Arthropoda</taxon>
        <taxon>Hexapoda</taxon>
        <taxon>Insecta</taxon>
        <taxon>Pterygota</taxon>
        <taxon>Neoptera</taxon>
        <taxon>Paraneoptera</taxon>
        <taxon>Hemiptera</taxon>
        <taxon>Sternorrhyncha</taxon>
        <taxon>Aleyrodoidea</taxon>
        <taxon>Aleyrodidae</taxon>
        <taxon>Aleyrodinae</taxon>
        <taxon>Bemisia</taxon>
    </lineage>
</organism>
<name>A0A9P0A336_BEMTA</name>
<gene>
    <name evidence="2" type="ORF">BEMITA_LOCUS2846</name>
</gene>
<evidence type="ECO:0000313" key="3">
    <source>
        <dbReference type="Proteomes" id="UP001152759"/>
    </source>
</evidence>
<dbReference type="Proteomes" id="UP001152759">
    <property type="component" value="Chromosome 10"/>
</dbReference>
<evidence type="ECO:0000313" key="2">
    <source>
        <dbReference type="EMBL" id="CAH0383392.1"/>
    </source>
</evidence>
<dbReference type="EMBL" id="OU963871">
    <property type="protein sequence ID" value="CAH0383392.1"/>
    <property type="molecule type" value="Genomic_DNA"/>
</dbReference>
<feature type="signal peptide" evidence="1">
    <location>
        <begin position="1"/>
        <end position="24"/>
    </location>
</feature>
<protein>
    <submittedName>
        <fullName evidence="2">Uncharacterized protein</fullName>
    </submittedName>
</protein>
<reference evidence="2" key="1">
    <citation type="submission" date="2021-12" db="EMBL/GenBank/DDBJ databases">
        <authorList>
            <person name="King R."/>
        </authorList>
    </citation>
    <scope>NUCLEOTIDE SEQUENCE</scope>
</reference>
<proteinExistence type="predicted"/>
<sequence>MRFKVHRIFIVFVVMCTIWKDAESKFDFRGFIKKHDGGWFYKDKGKCQERCNEWYGMFKIRDTEDTPQPVAVGKVYKFKCICHSDRTVRKAVKREYSSSFKSGVYRVLHFAGFGNQIKSWYKKIQYIPYSEYLANKAFYTKTQN</sequence>